<gene>
    <name evidence="5" type="ORF">ACG04R_01920</name>
</gene>
<evidence type="ECO:0000259" key="4">
    <source>
        <dbReference type="PROSITE" id="PS50835"/>
    </source>
</evidence>
<dbReference type="SUPFAM" id="SSF48726">
    <property type="entry name" value="Immunoglobulin"/>
    <property type="match status" value="3"/>
</dbReference>
<evidence type="ECO:0000313" key="5">
    <source>
        <dbReference type="EMBL" id="MFG6485408.1"/>
    </source>
</evidence>
<keyword evidence="2" id="KW-1015">Disulfide bond</keyword>
<accession>A0ABW7H689</accession>
<feature type="domain" description="Ig-like" evidence="4">
    <location>
        <begin position="458"/>
        <end position="539"/>
    </location>
</feature>
<dbReference type="PANTHER" id="PTHR44170:SF54">
    <property type="entry name" value="FI24025P1"/>
    <property type="match status" value="1"/>
</dbReference>
<dbReference type="InterPro" id="IPR036179">
    <property type="entry name" value="Ig-like_dom_sf"/>
</dbReference>
<reference evidence="5 6" key="1">
    <citation type="submission" date="2024-08" db="EMBL/GenBank/DDBJ databases">
        <authorList>
            <person name="Lu H."/>
        </authorList>
    </citation>
    <scope>NUCLEOTIDE SEQUENCE [LARGE SCALE GENOMIC DNA]</scope>
    <source>
        <strain evidence="5 6">BYS78W</strain>
    </source>
</reference>
<dbReference type="InterPro" id="IPR013783">
    <property type="entry name" value="Ig-like_fold"/>
</dbReference>
<dbReference type="EMBL" id="JBIGIC010000001">
    <property type="protein sequence ID" value="MFG6485408.1"/>
    <property type="molecule type" value="Genomic_DNA"/>
</dbReference>
<dbReference type="InterPro" id="IPR008969">
    <property type="entry name" value="CarboxyPept-like_regulatory"/>
</dbReference>
<keyword evidence="1" id="KW-0677">Repeat</keyword>
<dbReference type="Proteomes" id="UP001606134">
    <property type="component" value="Unassembled WGS sequence"/>
</dbReference>
<dbReference type="PROSITE" id="PS50835">
    <property type="entry name" value="IG_LIKE"/>
    <property type="match status" value="2"/>
</dbReference>
<dbReference type="InterPro" id="IPR003599">
    <property type="entry name" value="Ig_sub"/>
</dbReference>
<feature type="signal peptide" evidence="3">
    <location>
        <begin position="1"/>
        <end position="18"/>
    </location>
</feature>
<dbReference type="SMART" id="SM00409">
    <property type="entry name" value="IG"/>
    <property type="match status" value="3"/>
</dbReference>
<dbReference type="PROSITE" id="PS51257">
    <property type="entry name" value="PROKAR_LIPOPROTEIN"/>
    <property type="match status" value="1"/>
</dbReference>
<evidence type="ECO:0000256" key="1">
    <source>
        <dbReference type="ARBA" id="ARBA00022737"/>
    </source>
</evidence>
<dbReference type="PANTHER" id="PTHR44170">
    <property type="entry name" value="PROTEIN SIDEKICK"/>
    <property type="match status" value="1"/>
</dbReference>
<dbReference type="InterPro" id="IPR007110">
    <property type="entry name" value="Ig-like_dom"/>
</dbReference>
<keyword evidence="3" id="KW-0732">Signal</keyword>
<protein>
    <submittedName>
        <fullName evidence="5">Carboxypeptidase regulatory-like domain-containing protein</fullName>
    </submittedName>
</protein>
<dbReference type="SUPFAM" id="SSF49464">
    <property type="entry name" value="Carboxypeptidase regulatory domain-like"/>
    <property type="match status" value="2"/>
</dbReference>
<evidence type="ECO:0000256" key="2">
    <source>
        <dbReference type="ARBA" id="ARBA00023157"/>
    </source>
</evidence>
<organism evidence="5 6">
    <name type="scientific">Pelomonas candidula</name>
    <dbReference type="NCBI Taxonomy" id="3299025"/>
    <lineage>
        <taxon>Bacteria</taxon>
        <taxon>Pseudomonadati</taxon>
        <taxon>Pseudomonadota</taxon>
        <taxon>Betaproteobacteria</taxon>
        <taxon>Burkholderiales</taxon>
        <taxon>Sphaerotilaceae</taxon>
        <taxon>Roseateles</taxon>
    </lineage>
</organism>
<feature type="domain" description="Ig-like" evidence="4">
    <location>
        <begin position="372"/>
        <end position="453"/>
    </location>
</feature>
<feature type="chain" id="PRO_5047345719" evidence="3">
    <location>
        <begin position="19"/>
        <end position="899"/>
    </location>
</feature>
<keyword evidence="6" id="KW-1185">Reference proteome</keyword>
<name>A0ABW7H689_9BURK</name>
<evidence type="ECO:0000256" key="3">
    <source>
        <dbReference type="SAM" id="SignalP"/>
    </source>
</evidence>
<dbReference type="Pfam" id="PF13620">
    <property type="entry name" value="CarboxypepD_reg"/>
    <property type="match status" value="1"/>
</dbReference>
<evidence type="ECO:0000313" key="6">
    <source>
        <dbReference type="Proteomes" id="UP001606134"/>
    </source>
</evidence>
<dbReference type="Gene3D" id="2.60.40.10">
    <property type="entry name" value="Immunoglobulins"/>
    <property type="match status" value="3"/>
</dbReference>
<comment type="caution">
    <text evidence="5">The sequence shown here is derived from an EMBL/GenBank/DDBJ whole genome shotgun (WGS) entry which is preliminary data.</text>
</comment>
<dbReference type="RefSeq" id="WP_394405994.1">
    <property type="nucleotide sequence ID" value="NZ_JBIGIC010000001.1"/>
</dbReference>
<dbReference type="Gene3D" id="2.60.40.1120">
    <property type="entry name" value="Carboxypeptidase-like, regulatory domain"/>
    <property type="match status" value="1"/>
</dbReference>
<sequence length="899" mass="90592">MSFSIQRLRGALASLCLAAFVAGCGGGGGSSTQPPATQVPADTGQITGQVLSAADASPVAGARITAAGTSAVSDAQGRFSLNGLAPADAVVLRIQADGHLDAVLPLPVRSNLATSITKRLVAAGSAQTFSATAPGTLSVANTLASVDLPANGFVIDGSSTAATGTLSARLSVIDPARNPGAMPGRYVASTGRAIESFGAINVDLRDAAGNKLNLKAGTTATIRIPLASRSATPPATVPLFYLDEATGQWVQEGQATLKVTADGSYYEGTVAHFSSWNADMEMDTIFVHGCVVDSTGKPVTWALVQSSGVDYSGVSYAPTDGNGKFDVAIRKNSLAEVFASVGDRATPTVSVGPSATDITLPNCLVVADAVAPQVVSSPADRTAVAGQYAFFRVVATGGDLRYQWQRNGVDLPGETYDTLSISARLADDGARYGVVVRNSVGQAASGTAVLHVTPAVAPAITTAPQDASAKVGDTASFTATVSGSAPLAYQWQRNGVDIAGATAAVYRTPALTLADNGARFRVVVRNALGSATSPEATLSVADATLAAPAITSQPAAVTTNIGLTASFLVQGTGTPVPTYQWLRNGTAIAGATASVYTTPVLTAADDGALFSVKLTNSQGEVVSNTALLTVRPGGSDTDQANLLRVLGASSWWLQAMTSPLIVTDDNGVVLAGSAVCQTGSVSATLGGAALTVGQPLPASGLLATRFTDCVNDGTRYSGAGTADYRFSGLSMPVNGSATVTLSSLRMVDGGSDYTVDGGTSVALSGSTDATSVTQSVTVTPAGGASITNNLLSLKATLSGGSLTIGSTTRTSDGMLTATSVGYNSIAFTVSGTPYVAQGTLTLTFNTSTGGYTSGSGEITLASNGTQVGRLYFANGSLQIEVNGRVQPFSAPLRNPNARR</sequence>
<proteinExistence type="predicted"/>